<evidence type="ECO:0000256" key="1">
    <source>
        <dbReference type="SAM" id="MobiDB-lite"/>
    </source>
</evidence>
<dbReference type="AlphaFoldDB" id="A0A1A9ULT6"/>
<sequence length="144" mass="16153">MLYASLFADKATHSQCYCCPQFIHQICKITLKKVRGGGVCNQIRTNMHATAGGLLLGYFGFVSYEILIKTNKTFLKRMVKRMVALSGLLCLKKRLIKLISQTKKYFFFVNSPNSGTYIHIKTSKGSRVASPRSPNHGRGSSRKT</sequence>
<evidence type="ECO:0000313" key="3">
    <source>
        <dbReference type="EnsemblMetazoa" id="GAUT008642-PA"/>
    </source>
</evidence>
<evidence type="ECO:0000256" key="2">
    <source>
        <dbReference type="SAM" id="Phobius"/>
    </source>
</evidence>
<evidence type="ECO:0000313" key="4">
    <source>
        <dbReference type="Proteomes" id="UP000078200"/>
    </source>
</evidence>
<proteinExistence type="predicted"/>
<keyword evidence="4" id="KW-1185">Reference proteome</keyword>
<keyword evidence="2" id="KW-0472">Membrane</keyword>
<feature type="region of interest" description="Disordered" evidence="1">
    <location>
        <begin position="123"/>
        <end position="144"/>
    </location>
</feature>
<feature type="transmembrane region" description="Helical" evidence="2">
    <location>
        <begin position="49"/>
        <end position="68"/>
    </location>
</feature>
<organism evidence="3 4">
    <name type="scientific">Glossina austeni</name>
    <name type="common">Savannah tsetse fly</name>
    <dbReference type="NCBI Taxonomy" id="7395"/>
    <lineage>
        <taxon>Eukaryota</taxon>
        <taxon>Metazoa</taxon>
        <taxon>Ecdysozoa</taxon>
        <taxon>Arthropoda</taxon>
        <taxon>Hexapoda</taxon>
        <taxon>Insecta</taxon>
        <taxon>Pterygota</taxon>
        <taxon>Neoptera</taxon>
        <taxon>Endopterygota</taxon>
        <taxon>Diptera</taxon>
        <taxon>Brachycera</taxon>
        <taxon>Muscomorpha</taxon>
        <taxon>Hippoboscoidea</taxon>
        <taxon>Glossinidae</taxon>
        <taxon>Glossina</taxon>
    </lineage>
</organism>
<protein>
    <submittedName>
        <fullName evidence="3">Uncharacterized protein</fullName>
    </submittedName>
</protein>
<dbReference type="VEuPathDB" id="VectorBase:GAUT008642"/>
<accession>A0A1A9ULT6</accession>
<keyword evidence="2" id="KW-0812">Transmembrane</keyword>
<dbReference type="Proteomes" id="UP000078200">
    <property type="component" value="Unassembled WGS sequence"/>
</dbReference>
<dbReference type="EnsemblMetazoa" id="GAUT008642-RA">
    <property type="protein sequence ID" value="GAUT008642-PA"/>
    <property type="gene ID" value="GAUT008642"/>
</dbReference>
<reference evidence="3" key="1">
    <citation type="submission" date="2020-05" db="UniProtKB">
        <authorList>
            <consortium name="EnsemblMetazoa"/>
        </authorList>
    </citation>
    <scope>IDENTIFICATION</scope>
    <source>
        <strain evidence="3">TTRI</strain>
    </source>
</reference>
<keyword evidence="2" id="KW-1133">Transmembrane helix</keyword>
<name>A0A1A9ULT6_GLOAU</name>